<gene>
    <name evidence="1" type="ORF">ACFSUB_02665</name>
</gene>
<reference evidence="2" key="1">
    <citation type="journal article" date="2019" name="Int. J. Syst. Evol. Microbiol.">
        <title>The Global Catalogue of Microorganisms (GCM) 10K type strain sequencing project: providing services to taxonomists for standard genome sequencing and annotation.</title>
        <authorList>
            <consortium name="The Broad Institute Genomics Platform"/>
            <consortium name="The Broad Institute Genome Sequencing Center for Infectious Disease"/>
            <person name="Wu L."/>
            <person name="Ma J."/>
        </authorList>
    </citation>
    <scope>NUCLEOTIDE SEQUENCE [LARGE SCALE GENOMIC DNA]</scope>
    <source>
        <strain evidence="2">KCTC 33792</strain>
    </source>
</reference>
<proteinExistence type="predicted"/>
<evidence type="ECO:0000313" key="1">
    <source>
        <dbReference type="EMBL" id="MFD2704352.1"/>
    </source>
</evidence>
<organism evidence="1 2">
    <name type="scientific">Salibacterium lacus</name>
    <dbReference type="NCBI Taxonomy" id="1898109"/>
    <lineage>
        <taxon>Bacteria</taxon>
        <taxon>Bacillati</taxon>
        <taxon>Bacillota</taxon>
        <taxon>Bacilli</taxon>
        <taxon>Bacillales</taxon>
        <taxon>Bacillaceae</taxon>
    </lineage>
</organism>
<dbReference type="Pfam" id="PF12982">
    <property type="entry name" value="DUF3866"/>
    <property type="match status" value="1"/>
</dbReference>
<evidence type="ECO:0000313" key="2">
    <source>
        <dbReference type="Proteomes" id="UP001597520"/>
    </source>
</evidence>
<comment type="caution">
    <text evidence="1">The sequence shown here is derived from an EMBL/GenBank/DDBJ whole genome shotgun (WGS) entry which is preliminary data.</text>
</comment>
<sequence>MYKALTVKVTEVLEQNADYQKLKTDGGSGRAYLYLCSFPPVKKGEYVKVNTTAGVLRLGTGGWDIVLSTRHDNYILPGRGHIMKARYTPFQHSVHSVDDPHHPDHHVFQQPFSLKRFPVLLAELHSMLPILLGAVSMENEKLHIGVVLSDEASLAAGLSDHMTEWKKRSNIWVVTAGQAFGGKVEAVNVVNAMQWLTLKKRVDLLILSVGPGTTGTNTPYGFSGMALAEWANLTGSLEGMPFWVPRLSFHATRKRHYGLSYHTITPLHSFTYASSTLVLPSMEKQKWAYVKQQLHPLHEKKHVTIAEEGINSWYETWLEWYQANGKPLISMGAGVTSDPDFIKGVLAPLAYILRKQEANKDGL</sequence>
<keyword evidence="2" id="KW-1185">Reference proteome</keyword>
<accession>A0ABW5SX64</accession>
<dbReference type="Proteomes" id="UP001597520">
    <property type="component" value="Unassembled WGS sequence"/>
</dbReference>
<protein>
    <submittedName>
        <fullName evidence="1">DUF3866 family protein</fullName>
    </submittedName>
</protein>
<dbReference type="EMBL" id="JBHUML010000002">
    <property type="protein sequence ID" value="MFD2704352.1"/>
    <property type="molecule type" value="Genomic_DNA"/>
</dbReference>
<dbReference type="InterPro" id="IPR024479">
    <property type="entry name" value="DUF3866"/>
</dbReference>
<dbReference type="RefSeq" id="WP_380711632.1">
    <property type="nucleotide sequence ID" value="NZ_JBHUML010000002.1"/>
</dbReference>
<name>A0ABW5SX64_9BACI</name>